<dbReference type="EMBL" id="LUGH01000294">
    <property type="protein sequence ID" value="OBZ86493.1"/>
    <property type="molecule type" value="Genomic_DNA"/>
</dbReference>
<dbReference type="InParanoid" id="A0A1C7NBM8"/>
<sequence length="103" mass="11298">MAPLNSSDWNQALKFFCGVGDLSRTISSPAVGVKDDNVKKKSTVVFTKEAAPSKPNLPSYVPDIIIILFENVDVFWKCTLKLNILKSSGYFTNDSDDILAAVQ</sequence>
<evidence type="ECO:0000313" key="2">
    <source>
        <dbReference type="Proteomes" id="UP000093000"/>
    </source>
</evidence>
<accession>A0A1C7NBM8</accession>
<protein>
    <submittedName>
        <fullName evidence="1">Uncharacterized protein</fullName>
    </submittedName>
</protein>
<organism evidence="1 2">
    <name type="scientific">Choanephora cucurbitarum</name>
    <dbReference type="NCBI Taxonomy" id="101091"/>
    <lineage>
        <taxon>Eukaryota</taxon>
        <taxon>Fungi</taxon>
        <taxon>Fungi incertae sedis</taxon>
        <taxon>Mucoromycota</taxon>
        <taxon>Mucoromycotina</taxon>
        <taxon>Mucoromycetes</taxon>
        <taxon>Mucorales</taxon>
        <taxon>Mucorineae</taxon>
        <taxon>Choanephoraceae</taxon>
        <taxon>Choanephoroideae</taxon>
        <taxon>Choanephora</taxon>
    </lineage>
</organism>
<evidence type="ECO:0000313" key="1">
    <source>
        <dbReference type="EMBL" id="OBZ86493.1"/>
    </source>
</evidence>
<keyword evidence="2" id="KW-1185">Reference proteome</keyword>
<gene>
    <name evidence="1" type="ORF">A0J61_05449</name>
</gene>
<dbReference type="Proteomes" id="UP000093000">
    <property type="component" value="Unassembled WGS sequence"/>
</dbReference>
<proteinExistence type="predicted"/>
<dbReference type="AlphaFoldDB" id="A0A1C7NBM8"/>
<name>A0A1C7NBM8_9FUNG</name>
<comment type="caution">
    <text evidence="1">The sequence shown here is derived from an EMBL/GenBank/DDBJ whole genome shotgun (WGS) entry which is preliminary data.</text>
</comment>
<reference evidence="1 2" key="1">
    <citation type="submission" date="2016-03" db="EMBL/GenBank/DDBJ databases">
        <title>Choanephora cucurbitarum.</title>
        <authorList>
            <person name="Min B."/>
            <person name="Park H."/>
            <person name="Park J.-H."/>
            <person name="Shin H.-D."/>
            <person name="Choi I.-G."/>
        </authorList>
    </citation>
    <scope>NUCLEOTIDE SEQUENCE [LARGE SCALE GENOMIC DNA]</scope>
    <source>
        <strain evidence="1 2">KUS-F28377</strain>
    </source>
</reference>